<dbReference type="AlphaFoldDB" id="A0AAX4JDH5"/>
<evidence type="ECO:0000256" key="4">
    <source>
        <dbReference type="ARBA" id="ARBA00022679"/>
    </source>
</evidence>
<dbReference type="Gene3D" id="3.30.2410.10">
    <property type="entry name" value="Hect, E3 ligase catalytic domain"/>
    <property type="match status" value="1"/>
</dbReference>
<keyword evidence="5 6" id="KW-0833">Ubl conjugation pathway</keyword>
<dbReference type="EC" id="2.3.2.26" evidence="3"/>
<evidence type="ECO:0000256" key="3">
    <source>
        <dbReference type="ARBA" id="ARBA00012485"/>
    </source>
</evidence>
<dbReference type="EMBL" id="CP142731">
    <property type="protein sequence ID" value="WUR03931.1"/>
    <property type="molecule type" value="Genomic_DNA"/>
</dbReference>
<dbReference type="PANTHER" id="PTHR11254">
    <property type="entry name" value="HECT DOMAIN UBIQUITIN-PROTEIN LIGASE"/>
    <property type="match status" value="1"/>
</dbReference>
<dbReference type="InterPro" id="IPR000569">
    <property type="entry name" value="HECT_dom"/>
</dbReference>
<dbReference type="GO" id="GO:0061630">
    <property type="term" value="F:ubiquitin protein ligase activity"/>
    <property type="evidence" value="ECO:0007669"/>
    <property type="project" value="UniProtKB-EC"/>
</dbReference>
<evidence type="ECO:0000256" key="5">
    <source>
        <dbReference type="ARBA" id="ARBA00022786"/>
    </source>
</evidence>
<comment type="pathway">
    <text evidence="2">Protein modification; protein ubiquitination.</text>
</comment>
<keyword evidence="9" id="KW-1185">Reference proteome</keyword>
<evidence type="ECO:0000313" key="8">
    <source>
        <dbReference type="EMBL" id="WUR03931.1"/>
    </source>
</evidence>
<protein>
    <recommendedName>
        <fullName evidence="3">HECT-type E3 ubiquitin transferase</fullName>
        <ecNumber evidence="3">2.3.2.26</ecNumber>
    </recommendedName>
</protein>
<dbReference type="PROSITE" id="PS50237">
    <property type="entry name" value="HECT"/>
    <property type="match status" value="1"/>
</dbReference>
<feature type="active site" description="Glycyl thioester intermediate" evidence="6">
    <location>
        <position position="412"/>
    </location>
</feature>
<dbReference type="GO" id="GO:0016567">
    <property type="term" value="P:protein ubiquitination"/>
    <property type="evidence" value="ECO:0007669"/>
    <property type="project" value="TreeGrafter"/>
</dbReference>
<dbReference type="Gene3D" id="3.90.1750.10">
    <property type="entry name" value="Hect, E3 ligase catalytic domains"/>
    <property type="match status" value="1"/>
</dbReference>
<reference evidence="8" key="1">
    <citation type="journal article" date="2024" name="BMC Genomics">
        <title>Functional annotation of a divergent genome using sequence and structure-based similarity.</title>
        <authorList>
            <person name="Svedberg D."/>
            <person name="Winiger R.R."/>
            <person name="Berg A."/>
            <person name="Sharma H."/>
            <person name="Tellgren-Roth C."/>
            <person name="Debrunner-Vossbrinck B.A."/>
            <person name="Vossbrinck C.R."/>
            <person name="Barandun J."/>
        </authorList>
    </citation>
    <scope>NUCLEOTIDE SEQUENCE</scope>
    <source>
        <strain evidence="8">Illinois isolate</strain>
    </source>
</reference>
<gene>
    <name evidence="8" type="ORF">VNE69_06244</name>
</gene>
<dbReference type="GeneID" id="90541741"/>
<dbReference type="Pfam" id="PF00632">
    <property type="entry name" value="HECT"/>
    <property type="match status" value="1"/>
</dbReference>
<accession>A0AAX4JDH5</accession>
<sequence>MIFWGKNNYIVLIYLSCYFCSLEDNVDMDIEMAHADNNMDVESSNEDIVQLTEAAYEDEIARFKEELKIYFNKLTKSNDTVIIYCRRETIFYSAIAYLFVLEKVELLKYNYSVKFIDEIGQDGGGLSKEYFTLFIQEIFKPERKLFYSPSGDTSGIIPMKYCSGTNPQIRNLAYKTLGIIMALMLRKSIIADVRFDPIVWKKILEIDITTEDFENIDKNYYRNLMSLKENKDLLEDSELTFVDEDGIELKTDGKNIVVDETNVDEYIDTLLKHKYSKNISEECDLIKEGLHKVIPKDMLLGKLSQSSFQKLICGESFIDIEDWKANTKYTDESYVSGGEKFTEDSQEIIWFWNVMESLTQEERSKVLYYVTGSRKPPVGGFKNLCIGNRKELFNILPDGKEKIDKLPWARTCMNRLYLSNFSSEEVLRKNLLIALEWPEKEFDIA</sequence>
<dbReference type="GO" id="GO:0005737">
    <property type="term" value="C:cytoplasm"/>
    <property type="evidence" value="ECO:0007669"/>
    <property type="project" value="TreeGrafter"/>
</dbReference>
<feature type="domain" description="HECT" evidence="7">
    <location>
        <begin position="103"/>
        <end position="445"/>
    </location>
</feature>
<dbReference type="Gene3D" id="3.30.2160.10">
    <property type="entry name" value="Hect, E3 ligase catalytic domain"/>
    <property type="match status" value="1"/>
</dbReference>
<evidence type="ECO:0000256" key="2">
    <source>
        <dbReference type="ARBA" id="ARBA00004906"/>
    </source>
</evidence>
<dbReference type="KEGG" id="vnx:VNE69_06244"/>
<dbReference type="GO" id="GO:0006511">
    <property type="term" value="P:ubiquitin-dependent protein catabolic process"/>
    <property type="evidence" value="ECO:0007669"/>
    <property type="project" value="TreeGrafter"/>
</dbReference>
<dbReference type="PANTHER" id="PTHR11254:SF444">
    <property type="entry name" value="HECT DOMAIN CONTAINING UBIQUITIN LIGASE"/>
    <property type="match status" value="1"/>
</dbReference>
<evidence type="ECO:0000259" key="7">
    <source>
        <dbReference type="PROSITE" id="PS50237"/>
    </source>
</evidence>
<dbReference type="Proteomes" id="UP001334084">
    <property type="component" value="Chromosome 6"/>
</dbReference>
<dbReference type="InterPro" id="IPR050409">
    <property type="entry name" value="E3_ubiq-protein_ligase"/>
</dbReference>
<keyword evidence="4" id="KW-0808">Transferase</keyword>
<dbReference type="InterPro" id="IPR035983">
    <property type="entry name" value="Hect_E3_ubiquitin_ligase"/>
</dbReference>
<proteinExistence type="predicted"/>
<evidence type="ECO:0000256" key="6">
    <source>
        <dbReference type="PROSITE-ProRule" id="PRU00104"/>
    </source>
</evidence>
<name>A0AAX4JDH5_9MICR</name>
<evidence type="ECO:0000313" key="9">
    <source>
        <dbReference type="Proteomes" id="UP001334084"/>
    </source>
</evidence>
<dbReference type="RefSeq" id="XP_065330076.1">
    <property type="nucleotide sequence ID" value="XM_065474004.1"/>
</dbReference>
<dbReference type="SMART" id="SM00119">
    <property type="entry name" value="HECTc"/>
    <property type="match status" value="1"/>
</dbReference>
<dbReference type="SUPFAM" id="SSF56204">
    <property type="entry name" value="Hect, E3 ligase catalytic domain"/>
    <property type="match status" value="1"/>
</dbReference>
<organism evidence="8 9">
    <name type="scientific">Vairimorpha necatrix</name>
    <dbReference type="NCBI Taxonomy" id="6039"/>
    <lineage>
        <taxon>Eukaryota</taxon>
        <taxon>Fungi</taxon>
        <taxon>Fungi incertae sedis</taxon>
        <taxon>Microsporidia</taxon>
        <taxon>Nosematidae</taxon>
        <taxon>Vairimorpha</taxon>
    </lineage>
</organism>
<comment type="catalytic activity">
    <reaction evidence="1">
        <text>S-ubiquitinyl-[E2 ubiquitin-conjugating enzyme]-L-cysteine + [acceptor protein]-L-lysine = [E2 ubiquitin-conjugating enzyme]-L-cysteine + N(6)-ubiquitinyl-[acceptor protein]-L-lysine.</text>
        <dbReference type="EC" id="2.3.2.26"/>
    </reaction>
</comment>
<evidence type="ECO:0000256" key="1">
    <source>
        <dbReference type="ARBA" id="ARBA00000885"/>
    </source>
</evidence>